<evidence type="ECO:0000313" key="2">
    <source>
        <dbReference type="Proteomes" id="UP000256838"/>
    </source>
</evidence>
<organism evidence="1 2">
    <name type="scientific">Trinickia dinghuensis</name>
    <dbReference type="NCBI Taxonomy" id="2291023"/>
    <lineage>
        <taxon>Bacteria</taxon>
        <taxon>Pseudomonadati</taxon>
        <taxon>Pseudomonadota</taxon>
        <taxon>Betaproteobacteria</taxon>
        <taxon>Burkholderiales</taxon>
        <taxon>Burkholderiaceae</taxon>
        <taxon>Trinickia</taxon>
    </lineage>
</organism>
<accession>A0A3D8JX24</accession>
<comment type="caution">
    <text evidence="1">The sequence shown here is derived from an EMBL/GenBank/DDBJ whole genome shotgun (WGS) entry which is preliminary data.</text>
</comment>
<keyword evidence="2" id="KW-1185">Reference proteome</keyword>
<dbReference type="EMBL" id="QRGA01000010">
    <property type="protein sequence ID" value="RDU97352.1"/>
    <property type="molecule type" value="Genomic_DNA"/>
</dbReference>
<reference evidence="1 2" key="1">
    <citation type="submission" date="2018-08" db="EMBL/GenBank/DDBJ databases">
        <title>Paraburkholderia sp. DHOM06 isolated from forest soil.</title>
        <authorList>
            <person name="Gao Z.-H."/>
            <person name="Qiu L.-H."/>
        </authorList>
    </citation>
    <scope>NUCLEOTIDE SEQUENCE [LARGE SCALE GENOMIC DNA]</scope>
    <source>
        <strain evidence="1 2">DHOM06</strain>
    </source>
</reference>
<gene>
    <name evidence="1" type="ORF">DWV00_19175</name>
</gene>
<dbReference type="Proteomes" id="UP000256838">
    <property type="component" value="Unassembled WGS sequence"/>
</dbReference>
<protein>
    <submittedName>
        <fullName evidence="1">Uncharacterized protein</fullName>
    </submittedName>
</protein>
<evidence type="ECO:0000313" key="1">
    <source>
        <dbReference type="EMBL" id="RDU97352.1"/>
    </source>
</evidence>
<proteinExistence type="predicted"/>
<dbReference type="AlphaFoldDB" id="A0A3D8JX24"/>
<name>A0A3D8JX24_9BURK</name>
<sequence length="63" mass="7149">MREYVIFRLRDDIVMLSPIDASDVFGVATVLVTGLQLKNAVVIDGHIAKHEVLSFVLWDIRPR</sequence>